<dbReference type="PANTHER" id="PTHR41286">
    <property type="entry name" value="HNH NUCLEASE YAJD-RELATED"/>
    <property type="match status" value="1"/>
</dbReference>
<proteinExistence type="predicted"/>
<organism evidence="4 5">
    <name type="scientific">Natronomonas salsuginis</name>
    <dbReference type="NCBI Taxonomy" id="2217661"/>
    <lineage>
        <taxon>Archaea</taxon>
        <taxon>Methanobacteriati</taxon>
        <taxon>Methanobacteriota</taxon>
        <taxon>Stenosarchaea group</taxon>
        <taxon>Halobacteria</taxon>
        <taxon>Halobacteriales</taxon>
        <taxon>Natronomonadaceae</taxon>
        <taxon>Natronomonas</taxon>
    </lineage>
</organism>
<dbReference type="PROSITE" id="PS00028">
    <property type="entry name" value="ZINC_FINGER_C2H2_1"/>
    <property type="match status" value="1"/>
</dbReference>
<dbReference type="InterPro" id="IPR002711">
    <property type="entry name" value="HNH"/>
</dbReference>
<keyword evidence="5" id="KW-1185">Reference proteome</keyword>
<dbReference type="GO" id="GO:0005829">
    <property type="term" value="C:cytosol"/>
    <property type="evidence" value="ECO:0007669"/>
    <property type="project" value="TreeGrafter"/>
</dbReference>
<name>A0A4U5JBY1_9EURY</name>
<dbReference type="PANTHER" id="PTHR41286:SF1">
    <property type="entry name" value="HNH NUCLEASE YAJD-RELATED"/>
    <property type="match status" value="1"/>
</dbReference>
<evidence type="ECO:0000256" key="2">
    <source>
        <dbReference type="ARBA" id="ARBA00022801"/>
    </source>
</evidence>
<dbReference type="CDD" id="cd00085">
    <property type="entry name" value="HNHc"/>
    <property type="match status" value="1"/>
</dbReference>
<reference evidence="4 5" key="1">
    <citation type="submission" date="2019-04" db="EMBL/GenBank/DDBJ databases">
        <title>Natronomonas sp. F20-122 a newhaloarchaeon isolated from a saline saltern of Isla Bacuta, Huelva, Spain.</title>
        <authorList>
            <person name="Duran-Viseras A."/>
            <person name="Sanchez-Porro C."/>
            <person name="Ventosa A."/>
        </authorList>
    </citation>
    <scope>NUCLEOTIDE SEQUENCE [LARGE SCALE GENOMIC DNA]</scope>
    <source>
        <strain evidence="4 5">F20-122</strain>
    </source>
</reference>
<dbReference type="GO" id="GO:0008270">
    <property type="term" value="F:zinc ion binding"/>
    <property type="evidence" value="ECO:0007669"/>
    <property type="project" value="InterPro"/>
</dbReference>
<dbReference type="Pfam" id="PF01844">
    <property type="entry name" value="HNH"/>
    <property type="match status" value="1"/>
</dbReference>
<dbReference type="InterPro" id="IPR013087">
    <property type="entry name" value="Znf_C2H2_type"/>
</dbReference>
<dbReference type="GO" id="GO:0004519">
    <property type="term" value="F:endonuclease activity"/>
    <property type="evidence" value="ECO:0007669"/>
    <property type="project" value="UniProtKB-KW"/>
</dbReference>
<keyword evidence="1" id="KW-0540">Nuclease</keyword>
<feature type="domain" description="C2H2-type" evidence="3">
    <location>
        <begin position="2"/>
        <end position="30"/>
    </location>
</feature>
<dbReference type="Gene3D" id="1.10.30.50">
    <property type="match status" value="1"/>
</dbReference>
<dbReference type="EMBL" id="QKNX01000002">
    <property type="protein sequence ID" value="TKR26374.1"/>
    <property type="molecule type" value="Genomic_DNA"/>
</dbReference>
<evidence type="ECO:0000313" key="5">
    <source>
        <dbReference type="Proteomes" id="UP000308037"/>
    </source>
</evidence>
<protein>
    <submittedName>
        <fullName evidence="4">HNH endonuclease</fullName>
    </submittedName>
</protein>
<dbReference type="OrthoDB" id="192298at2157"/>
<dbReference type="AlphaFoldDB" id="A0A4U5JBY1"/>
<evidence type="ECO:0000256" key="1">
    <source>
        <dbReference type="ARBA" id="ARBA00022722"/>
    </source>
</evidence>
<dbReference type="Proteomes" id="UP000308037">
    <property type="component" value="Unassembled WGS sequence"/>
</dbReference>
<dbReference type="PROSITE" id="PS50157">
    <property type="entry name" value="ZINC_FINGER_C2H2_2"/>
    <property type="match status" value="1"/>
</dbReference>
<sequence length="266" mass="30150">MPTCPTCGRPFDSKRGVRVHHSSVHDERLPNRVCGACESEFYSEHEKKYCSSGCRESAVSFEGENNPNYRGGKQSTHCELCRAAFEYWPSEKPGLYCPRCVEEREWRHVRDIRGQKNPRWNGGKVTVECDTCDSEMARHPNQLRSEHVFCSDDCQYEWLSETFTGEGHPNWKGGSTPNYGRGWHRVRRLALERDGHACVVCGVTKAELGRNPDVHHIVPVRAFVETPVATESDAHYLENVACLCPTCHRKAEFGHIERADLSAATA</sequence>
<evidence type="ECO:0000313" key="4">
    <source>
        <dbReference type="EMBL" id="TKR26374.1"/>
    </source>
</evidence>
<dbReference type="GO" id="GO:0003676">
    <property type="term" value="F:nucleic acid binding"/>
    <property type="evidence" value="ECO:0007669"/>
    <property type="project" value="InterPro"/>
</dbReference>
<dbReference type="GO" id="GO:0016787">
    <property type="term" value="F:hydrolase activity"/>
    <property type="evidence" value="ECO:0007669"/>
    <property type="project" value="UniProtKB-KW"/>
</dbReference>
<gene>
    <name evidence="4" type="ORF">DM868_07755</name>
</gene>
<accession>A0A4U5JBY1</accession>
<evidence type="ECO:0000259" key="3">
    <source>
        <dbReference type="PROSITE" id="PS50157"/>
    </source>
</evidence>
<dbReference type="InterPro" id="IPR003615">
    <property type="entry name" value="HNH_nuc"/>
</dbReference>
<keyword evidence="2" id="KW-0378">Hydrolase</keyword>
<keyword evidence="4" id="KW-0255">Endonuclease</keyword>
<dbReference type="SMART" id="SM00507">
    <property type="entry name" value="HNHc"/>
    <property type="match status" value="1"/>
</dbReference>
<comment type="caution">
    <text evidence="4">The sequence shown here is derived from an EMBL/GenBank/DDBJ whole genome shotgun (WGS) entry which is preliminary data.</text>
</comment>